<dbReference type="RefSeq" id="WP_148592932.1">
    <property type="nucleotide sequence ID" value="NZ_CP042997.1"/>
</dbReference>
<feature type="transmembrane region" description="Helical" evidence="1">
    <location>
        <begin position="15"/>
        <end position="33"/>
    </location>
</feature>
<keyword evidence="4" id="KW-1185">Reference proteome</keyword>
<accession>A0A5B9VZ13</accession>
<keyword evidence="1" id="KW-1133">Transmembrane helix</keyword>
<dbReference type="OrthoDB" id="278105at2"/>
<sequence>MWFELDRFSRTLTDATLATLALLSAMVLAMLFCEQPVRRMVIARWSVILAALMLPVVALNPWRPGDVLAWPPRERASVESDWEPAPGVDAPARGAGGEVSIWRTLATEEFTRRILRELSLLYLIGVGGSLAWNVLGIWGATRLAAAADEPEAATKALFADVSRTLGVGRDEVLLAVSPRVKRPVAAGLRKVHILIPPAFDRPDFDRESLRTILLHELTHVREGDPQFQALAGLSQSLWFFLPHIWWILAQIRIDREFRADQRVAEALGSASRYATLLVVLASYAGRGKVPEEPDRTRLLAQSARPGWWWAGGLRNPLLQRVVMLLHCPFPIEARPPLWWTRVVPALACALAAFASSWTIFTPRAADAGWISASPSASSLAESRFHVDRFVAVPKGYVRIGRSAPHVLPVLLPDRFILRVRIEATTESLSRTRLAGLPLRDWNLAMVPRQPELDTPSLPAMHDVVIERDGMFLRLWVDEARIRVDLPRDHVSEWLTIEPPPDDTVVLHELDVSW</sequence>
<keyword evidence="1" id="KW-0472">Membrane</keyword>
<dbReference type="EMBL" id="CP042997">
    <property type="protein sequence ID" value="QEH33211.1"/>
    <property type="molecule type" value="Genomic_DNA"/>
</dbReference>
<dbReference type="PANTHER" id="PTHR34978:SF3">
    <property type="entry name" value="SLR0241 PROTEIN"/>
    <property type="match status" value="1"/>
</dbReference>
<reference evidence="3 4" key="1">
    <citation type="submission" date="2019-08" db="EMBL/GenBank/DDBJ databases">
        <title>Deep-cultivation of Planctomycetes and their phenomic and genomic characterization uncovers novel biology.</title>
        <authorList>
            <person name="Wiegand S."/>
            <person name="Jogler M."/>
            <person name="Boedeker C."/>
            <person name="Pinto D."/>
            <person name="Vollmers J."/>
            <person name="Rivas-Marin E."/>
            <person name="Kohn T."/>
            <person name="Peeters S.H."/>
            <person name="Heuer A."/>
            <person name="Rast P."/>
            <person name="Oberbeckmann S."/>
            <person name="Bunk B."/>
            <person name="Jeske O."/>
            <person name="Meyerdierks A."/>
            <person name="Storesund J.E."/>
            <person name="Kallscheuer N."/>
            <person name="Luecker S."/>
            <person name="Lage O.M."/>
            <person name="Pohl T."/>
            <person name="Merkel B.J."/>
            <person name="Hornburger P."/>
            <person name="Mueller R.-W."/>
            <person name="Bruemmer F."/>
            <person name="Labrenz M."/>
            <person name="Spormann A.M."/>
            <person name="Op den Camp H."/>
            <person name="Overmann J."/>
            <person name="Amann R."/>
            <person name="Jetten M.S.M."/>
            <person name="Mascher T."/>
            <person name="Medema M.H."/>
            <person name="Devos D.P."/>
            <person name="Kaster A.-K."/>
            <person name="Ovreas L."/>
            <person name="Rohde M."/>
            <person name="Galperin M.Y."/>
            <person name="Jogler C."/>
        </authorList>
    </citation>
    <scope>NUCLEOTIDE SEQUENCE [LARGE SCALE GENOMIC DNA]</scope>
    <source>
        <strain evidence="3 4">OJF2</strain>
    </source>
</reference>
<dbReference type="AlphaFoldDB" id="A0A5B9VZ13"/>
<gene>
    <name evidence="3" type="primary">blaR1_2</name>
    <name evidence="3" type="ORF">OJF2_17100</name>
</gene>
<evidence type="ECO:0000313" key="3">
    <source>
        <dbReference type="EMBL" id="QEH33211.1"/>
    </source>
</evidence>
<dbReference type="KEGG" id="agv:OJF2_17100"/>
<dbReference type="Proteomes" id="UP000324233">
    <property type="component" value="Chromosome"/>
</dbReference>
<protein>
    <submittedName>
        <fullName evidence="3">Regulatory protein BlaR1</fullName>
    </submittedName>
</protein>
<keyword evidence="1" id="KW-0812">Transmembrane</keyword>
<dbReference type="InterPro" id="IPR052173">
    <property type="entry name" value="Beta-lactam_resp_regulator"/>
</dbReference>
<dbReference type="InterPro" id="IPR008756">
    <property type="entry name" value="Peptidase_M56"/>
</dbReference>
<evidence type="ECO:0000313" key="4">
    <source>
        <dbReference type="Proteomes" id="UP000324233"/>
    </source>
</evidence>
<name>A0A5B9VZ13_9BACT</name>
<dbReference type="CDD" id="cd07341">
    <property type="entry name" value="M56_BlaR1_MecR1_like"/>
    <property type="match status" value="1"/>
</dbReference>
<feature type="transmembrane region" description="Helical" evidence="1">
    <location>
        <begin position="120"/>
        <end position="140"/>
    </location>
</feature>
<feature type="domain" description="Peptidase M56" evidence="2">
    <location>
        <begin position="21"/>
        <end position="279"/>
    </location>
</feature>
<evidence type="ECO:0000259" key="2">
    <source>
        <dbReference type="Pfam" id="PF05569"/>
    </source>
</evidence>
<dbReference type="PANTHER" id="PTHR34978">
    <property type="entry name" value="POSSIBLE SENSOR-TRANSDUCER PROTEIN BLAR"/>
    <property type="match status" value="1"/>
</dbReference>
<organism evidence="3 4">
    <name type="scientific">Aquisphaera giovannonii</name>
    <dbReference type="NCBI Taxonomy" id="406548"/>
    <lineage>
        <taxon>Bacteria</taxon>
        <taxon>Pseudomonadati</taxon>
        <taxon>Planctomycetota</taxon>
        <taxon>Planctomycetia</taxon>
        <taxon>Isosphaerales</taxon>
        <taxon>Isosphaeraceae</taxon>
        <taxon>Aquisphaera</taxon>
    </lineage>
</organism>
<evidence type="ECO:0000256" key="1">
    <source>
        <dbReference type="SAM" id="Phobius"/>
    </source>
</evidence>
<proteinExistence type="predicted"/>
<dbReference type="Pfam" id="PF05569">
    <property type="entry name" value="Peptidase_M56"/>
    <property type="match status" value="1"/>
</dbReference>